<sequence length="96" mass="9450">MAKKDDTVEQTATMNRKKLVTAGWIAGGVLAFGATFAAGAALGHVTDGPRGGGDFTAGQPSGPGHFGPQGGHGMGDGDGDGEHNDGTMTPAPMTTP</sequence>
<protein>
    <submittedName>
        <fullName evidence="3">Unannotated protein</fullName>
    </submittedName>
</protein>
<evidence type="ECO:0000256" key="2">
    <source>
        <dbReference type="SAM" id="Phobius"/>
    </source>
</evidence>
<keyword evidence="2" id="KW-1133">Transmembrane helix</keyword>
<feature type="compositionally biased region" description="Gly residues" evidence="1">
    <location>
        <begin position="64"/>
        <end position="76"/>
    </location>
</feature>
<keyword evidence="2" id="KW-0472">Membrane</keyword>
<dbReference type="AlphaFoldDB" id="A0A6J6AY12"/>
<proteinExistence type="predicted"/>
<dbReference type="EMBL" id="CAEZTZ010000001">
    <property type="protein sequence ID" value="CAB4577169.1"/>
    <property type="molecule type" value="Genomic_DNA"/>
</dbReference>
<evidence type="ECO:0000313" key="5">
    <source>
        <dbReference type="EMBL" id="CAB4858925.1"/>
    </source>
</evidence>
<gene>
    <name evidence="3" type="ORF">UFOPK1413_00075</name>
    <name evidence="4" type="ORF">UFOPK1767_00019</name>
    <name evidence="5" type="ORF">UFOPK3339_00306</name>
</gene>
<name>A0A6J6AY12_9ZZZZ</name>
<evidence type="ECO:0000256" key="1">
    <source>
        <dbReference type="SAM" id="MobiDB-lite"/>
    </source>
</evidence>
<accession>A0A6J6AY12</accession>
<keyword evidence="2" id="KW-0812">Transmembrane</keyword>
<organism evidence="3">
    <name type="scientific">freshwater metagenome</name>
    <dbReference type="NCBI Taxonomy" id="449393"/>
    <lineage>
        <taxon>unclassified sequences</taxon>
        <taxon>metagenomes</taxon>
        <taxon>ecological metagenomes</taxon>
    </lineage>
</organism>
<dbReference type="EMBL" id="CAEZSG010000006">
    <property type="protein sequence ID" value="CAB4530939.1"/>
    <property type="molecule type" value="Genomic_DNA"/>
</dbReference>
<evidence type="ECO:0000313" key="4">
    <source>
        <dbReference type="EMBL" id="CAB4577169.1"/>
    </source>
</evidence>
<feature type="region of interest" description="Disordered" evidence="1">
    <location>
        <begin position="44"/>
        <end position="96"/>
    </location>
</feature>
<dbReference type="EMBL" id="CAFBLF010000029">
    <property type="protein sequence ID" value="CAB4858925.1"/>
    <property type="molecule type" value="Genomic_DNA"/>
</dbReference>
<reference evidence="3" key="1">
    <citation type="submission" date="2020-05" db="EMBL/GenBank/DDBJ databases">
        <authorList>
            <person name="Chiriac C."/>
            <person name="Salcher M."/>
            <person name="Ghai R."/>
            <person name="Kavagutti S V."/>
        </authorList>
    </citation>
    <scope>NUCLEOTIDE SEQUENCE</scope>
</reference>
<evidence type="ECO:0000313" key="3">
    <source>
        <dbReference type="EMBL" id="CAB4530939.1"/>
    </source>
</evidence>
<feature type="transmembrane region" description="Helical" evidence="2">
    <location>
        <begin position="21"/>
        <end position="42"/>
    </location>
</feature>